<gene>
    <name evidence="2" type="ORF">DTO57_03035</name>
</gene>
<dbReference type="GO" id="GO:0032259">
    <property type="term" value="P:methylation"/>
    <property type="evidence" value="ECO:0007669"/>
    <property type="project" value="UniProtKB-KW"/>
</dbReference>
<dbReference type="AlphaFoldDB" id="A0A367Y9A8"/>
<organism evidence="2 3">
    <name type="scientific">Microbacterium sorbitolivorans</name>
    <dbReference type="NCBI Taxonomy" id="1867410"/>
    <lineage>
        <taxon>Bacteria</taxon>
        <taxon>Bacillati</taxon>
        <taxon>Actinomycetota</taxon>
        <taxon>Actinomycetes</taxon>
        <taxon>Micrococcales</taxon>
        <taxon>Microbacteriaceae</taxon>
        <taxon>Microbacterium</taxon>
    </lineage>
</organism>
<reference evidence="2 3" key="1">
    <citation type="submission" date="2018-07" db="EMBL/GenBank/DDBJ databases">
        <title>Microbacterium endoborsara sp. nov., a novel actinobacterium isolated from Borszczowia aralocaspica.</title>
        <authorList>
            <person name="An D."/>
        </authorList>
    </citation>
    <scope>NUCLEOTIDE SEQUENCE [LARGE SCALE GENOMIC DNA]</scope>
    <source>
        <strain evidence="2 3">C1.15228</strain>
    </source>
</reference>
<keyword evidence="2" id="KW-0489">Methyltransferase</keyword>
<evidence type="ECO:0000313" key="3">
    <source>
        <dbReference type="Proteomes" id="UP000253508"/>
    </source>
</evidence>
<dbReference type="EMBL" id="QORO01000001">
    <property type="protein sequence ID" value="RCK61622.1"/>
    <property type="molecule type" value="Genomic_DNA"/>
</dbReference>
<dbReference type="RefSeq" id="WP_114117263.1">
    <property type="nucleotide sequence ID" value="NZ_BMHU01000001.1"/>
</dbReference>
<accession>A0A367Y9A8</accession>
<dbReference type="GO" id="GO:0008168">
    <property type="term" value="F:methyltransferase activity"/>
    <property type="evidence" value="ECO:0007669"/>
    <property type="project" value="UniProtKB-KW"/>
</dbReference>
<sequence length="201" mass="21694">MTSSDRVRAAYDERADEYVRLLGSVEALSPLDAARIRRWSLDVSGRIVDAGSGPGQWTAYLDAAGVQVEGLDLTPEFVAHSRNAYPHVTFREGSLLNLPYGDGTLGGVLAWYSLIHLEPDEVASALAEFARVLVPGGSVLLGLFEGTDGEFDHAVTTARFWSVASITRMLDAAGFVVSDHETRQDPGARPHAAICALRRAR</sequence>
<dbReference type="Gene3D" id="3.40.50.150">
    <property type="entry name" value="Vaccinia Virus protein VP39"/>
    <property type="match status" value="1"/>
</dbReference>
<evidence type="ECO:0000313" key="2">
    <source>
        <dbReference type="EMBL" id="RCK61622.1"/>
    </source>
</evidence>
<dbReference type="PANTHER" id="PTHR42912">
    <property type="entry name" value="METHYLTRANSFERASE"/>
    <property type="match status" value="1"/>
</dbReference>
<keyword evidence="3" id="KW-1185">Reference proteome</keyword>
<keyword evidence="2" id="KW-0808">Transferase</keyword>
<dbReference type="SUPFAM" id="SSF53335">
    <property type="entry name" value="S-adenosyl-L-methionine-dependent methyltransferases"/>
    <property type="match status" value="1"/>
</dbReference>
<dbReference type="Proteomes" id="UP000253508">
    <property type="component" value="Unassembled WGS sequence"/>
</dbReference>
<evidence type="ECO:0000259" key="1">
    <source>
        <dbReference type="Pfam" id="PF13649"/>
    </source>
</evidence>
<protein>
    <submittedName>
        <fullName evidence="2">Class I SAM-dependent methyltransferase</fullName>
    </submittedName>
</protein>
<comment type="caution">
    <text evidence="2">The sequence shown here is derived from an EMBL/GenBank/DDBJ whole genome shotgun (WGS) entry which is preliminary data.</text>
</comment>
<proteinExistence type="predicted"/>
<dbReference type="InterPro" id="IPR050508">
    <property type="entry name" value="Methyltransf_Superfamily"/>
</dbReference>
<dbReference type="OrthoDB" id="9805171at2"/>
<dbReference type="InterPro" id="IPR029063">
    <property type="entry name" value="SAM-dependent_MTases_sf"/>
</dbReference>
<feature type="domain" description="Methyltransferase" evidence="1">
    <location>
        <begin position="47"/>
        <end position="137"/>
    </location>
</feature>
<dbReference type="Pfam" id="PF13649">
    <property type="entry name" value="Methyltransf_25"/>
    <property type="match status" value="1"/>
</dbReference>
<name>A0A367Y9A8_9MICO</name>
<dbReference type="InterPro" id="IPR041698">
    <property type="entry name" value="Methyltransf_25"/>
</dbReference>
<dbReference type="CDD" id="cd02440">
    <property type="entry name" value="AdoMet_MTases"/>
    <property type="match status" value="1"/>
</dbReference>